<evidence type="ECO:0000313" key="6">
    <source>
        <dbReference type="Proteomes" id="UP000095003"/>
    </source>
</evidence>
<dbReference type="Pfam" id="PF00069">
    <property type="entry name" value="Pkinase"/>
    <property type="match status" value="1"/>
</dbReference>
<proteinExistence type="predicted"/>
<evidence type="ECO:0000259" key="4">
    <source>
        <dbReference type="PROSITE" id="PS50011"/>
    </source>
</evidence>
<keyword evidence="2 3" id="KW-0067">ATP-binding</keyword>
<dbReference type="EMBL" id="MCGI01000003">
    <property type="protein sequence ID" value="ODM11043.1"/>
    <property type="molecule type" value="Genomic_DNA"/>
</dbReference>
<dbReference type="GO" id="GO:0005524">
    <property type="term" value="F:ATP binding"/>
    <property type="evidence" value="ECO:0007669"/>
    <property type="project" value="UniProtKB-UniRule"/>
</dbReference>
<evidence type="ECO:0000313" key="5">
    <source>
        <dbReference type="EMBL" id="ODM11043.1"/>
    </source>
</evidence>
<dbReference type="GO" id="GO:0004674">
    <property type="term" value="F:protein serine/threonine kinase activity"/>
    <property type="evidence" value="ECO:0007669"/>
    <property type="project" value="UniProtKB-EC"/>
</dbReference>
<feature type="binding site" evidence="3">
    <location>
        <position position="218"/>
    </location>
    <ligand>
        <name>ATP</name>
        <dbReference type="ChEBI" id="CHEBI:30616"/>
    </ligand>
</feature>
<keyword evidence="1 3" id="KW-0547">Nucleotide-binding</keyword>
<sequence length="664" mass="77715">MINVEKEQFLLGLKNQAMCTTYAVKFKNTYTKYIENEAKSRQDFIYECGISEDEFLARYGEDWEVRWFYLGEDIIYFYNEMGWNFNKLAASKKLLYSGEHEVWYKNYVIQDIWEHLLREQDCEYLCWGVFNFISVLQETEEQNKLKSELQKLMNELYQYTIDESEMNEGALSKYIKENKGIECTFGHIEIDIKNNRLGQGGNGIVFSGVLVESEVAVKFLVNYTKKKLDRFKAEYINVNMVREKMCNTVNYLHYETLKVGSAEVPFIVMKKYNASLKKQRDDMDHDVRWEDLLKLFKSLCKAIKSLEENSIIHRDLKPENILVDENGNYILTDFGIAHFESERYPIKGLTKKNDRMANWEFSAPEQVAGGKITFATDIYALGQILYWFCFGTINRGTGGKHLQEIFDEEKATVLDKIIYKSISNEAGDRYQSIAEIEEEFDCVQKKNVSVYADMHLFSKAIRSIFPEAYKVPFVTDNKAYIRDLISRINETKFNRELWYTTGLANEEFREIRCLENGNYLLCNREIMIDEIWALINDSCYNDILILKVSNPAYYVVDGSGCSAIAIINDEIIEPLEKIASGFYRFSDGHVESVSDLTVEERYTYKAMDDDKYIVIGVQDHCSIIQENDDVIRKIQEFDELNQERMRSLQKQISKHKTYEVQLGI</sequence>
<dbReference type="SMART" id="SM00220">
    <property type="entry name" value="S_TKc"/>
    <property type="match status" value="1"/>
</dbReference>
<dbReference type="PANTHER" id="PTHR47975">
    <property type="entry name" value="S-LOCUS LECTIN KINASE FAMILY PROTEIN"/>
    <property type="match status" value="1"/>
</dbReference>
<dbReference type="InterPro" id="IPR008271">
    <property type="entry name" value="Ser/Thr_kinase_AS"/>
</dbReference>
<dbReference type="InterPro" id="IPR000719">
    <property type="entry name" value="Prot_kinase_dom"/>
</dbReference>
<evidence type="ECO:0000256" key="1">
    <source>
        <dbReference type="ARBA" id="ARBA00022741"/>
    </source>
</evidence>
<evidence type="ECO:0000256" key="3">
    <source>
        <dbReference type="PROSITE-ProRule" id="PRU10141"/>
    </source>
</evidence>
<dbReference type="SUPFAM" id="SSF56112">
    <property type="entry name" value="Protein kinase-like (PK-like)"/>
    <property type="match status" value="1"/>
</dbReference>
<dbReference type="Gene3D" id="1.10.510.10">
    <property type="entry name" value="Transferase(Phosphotransferase) domain 1"/>
    <property type="match status" value="1"/>
</dbReference>
<dbReference type="PROSITE" id="PS50011">
    <property type="entry name" value="PROTEIN_KINASE_DOM"/>
    <property type="match status" value="1"/>
</dbReference>
<evidence type="ECO:0000256" key="2">
    <source>
        <dbReference type="ARBA" id="ARBA00022840"/>
    </source>
</evidence>
<comment type="caution">
    <text evidence="5">The sequence shown here is derived from an EMBL/GenBank/DDBJ whole genome shotgun (WGS) entry which is preliminary data.</text>
</comment>
<keyword evidence="5" id="KW-0808">Transferase</keyword>
<name>A0A1E3AQP5_9FIRM</name>
<feature type="domain" description="Protein kinase" evidence="4">
    <location>
        <begin position="191"/>
        <end position="474"/>
    </location>
</feature>
<dbReference type="InterPro" id="IPR011009">
    <property type="entry name" value="Kinase-like_dom_sf"/>
</dbReference>
<dbReference type="AlphaFoldDB" id="A0A1E3AQP5"/>
<gene>
    <name evidence="5" type="primary">pknK_1</name>
    <name evidence="5" type="ORF">BEH84_03472</name>
</gene>
<protein>
    <submittedName>
        <fullName evidence="5">Serine/threonine-protein kinase PknK</fullName>
        <ecNumber evidence="5">2.7.11.1</ecNumber>
    </submittedName>
</protein>
<dbReference type="EC" id="2.7.11.1" evidence="5"/>
<dbReference type="RefSeq" id="WP_069157736.1">
    <property type="nucleotide sequence ID" value="NZ_JAYAZY010000013.1"/>
</dbReference>
<dbReference type="PANTHER" id="PTHR47975:SF69">
    <property type="entry name" value="OS12G0486900 PROTEIN"/>
    <property type="match status" value="1"/>
</dbReference>
<dbReference type="Proteomes" id="UP000095003">
    <property type="component" value="Unassembled WGS sequence"/>
</dbReference>
<organism evidence="5 6">
    <name type="scientific">Eisenbergiella tayi</name>
    <dbReference type="NCBI Taxonomy" id="1432052"/>
    <lineage>
        <taxon>Bacteria</taxon>
        <taxon>Bacillati</taxon>
        <taxon>Bacillota</taxon>
        <taxon>Clostridia</taxon>
        <taxon>Lachnospirales</taxon>
        <taxon>Lachnospiraceae</taxon>
        <taxon>Eisenbergiella</taxon>
    </lineage>
</organism>
<dbReference type="PROSITE" id="PS00107">
    <property type="entry name" value="PROTEIN_KINASE_ATP"/>
    <property type="match status" value="1"/>
</dbReference>
<keyword evidence="5" id="KW-0418">Kinase</keyword>
<dbReference type="PROSITE" id="PS00108">
    <property type="entry name" value="PROTEIN_KINASE_ST"/>
    <property type="match status" value="1"/>
</dbReference>
<dbReference type="InterPro" id="IPR017441">
    <property type="entry name" value="Protein_kinase_ATP_BS"/>
</dbReference>
<reference evidence="5 6" key="1">
    <citation type="submission" date="2016-07" db="EMBL/GenBank/DDBJ databases">
        <title>Characterization of isolates of Eisenbergiella tayi derived from blood cultures, using whole genome sequencing.</title>
        <authorList>
            <person name="Burdz T."/>
            <person name="Wiebe D."/>
            <person name="Huynh C."/>
            <person name="Bernard K."/>
        </authorList>
    </citation>
    <scope>NUCLEOTIDE SEQUENCE [LARGE SCALE GENOMIC DNA]</scope>
    <source>
        <strain evidence="5 6">NML 120489</strain>
    </source>
</reference>
<accession>A0A1E3AQP5</accession>